<keyword evidence="2" id="KW-1185">Reference proteome</keyword>
<name>A0ABN7A832_9HEMI</name>
<sequence length="82" mass="8740">MGVSCRLRCRGRADEPEVEMAGPRRYSHQRTGPSRAVEAAIDAAGADRLGARSVGSFIHNRGCCRSSGLPLSTDDPPAGHMF</sequence>
<gene>
    <name evidence="1" type="ORF">NTJ_01244</name>
</gene>
<protein>
    <submittedName>
        <fullName evidence="1">Uncharacterized protein</fullName>
    </submittedName>
</protein>
<reference evidence="1 2" key="1">
    <citation type="submission" date="2023-09" db="EMBL/GenBank/DDBJ databases">
        <title>Nesidiocoris tenuis whole genome shotgun sequence.</title>
        <authorList>
            <person name="Shibata T."/>
            <person name="Shimoda M."/>
            <person name="Kobayashi T."/>
            <person name="Uehara T."/>
        </authorList>
    </citation>
    <scope>NUCLEOTIDE SEQUENCE [LARGE SCALE GENOMIC DNA]</scope>
    <source>
        <strain evidence="1 2">Japan</strain>
    </source>
</reference>
<evidence type="ECO:0000313" key="1">
    <source>
        <dbReference type="EMBL" id="BES88438.1"/>
    </source>
</evidence>
<evidence type="ECO:0000313" key="2">
    <source>
        <dbReference type="Proteomes" id="UP001307889"/>
    </source>
</evidence>
<accession>A0ABN7A832</accession>
<dbReference type="EMBL" id="AP028909">
    <property type="protein sequence ID" value="BES88438.1"/>
    <property type="molecule type" value="Genomic_DNA"/>
</dbReference>
<organism evidence="1 2">
    <name type="scientific">Nesidiocoris tenuis</name>
    <dbReference type="NCBI Taxonomy" id="355587"/>
    <lineage>
        <taxon>Eukaryota</taxon>
        <taxon>Metazoa</taxon>
        <taxon>Ecdysozoa</taxon>
        <taxon>Arthropoda</taxon>
        <taxon>Hexapoda</taxon>
        <taxon>Insecta</taxon>
        <taxon>Pterygota</taxon>
        <taxon>Neoptera</taxon>
        <taxon>Paraneoptera</taxon>
        <taxon>Hemiptera</taxon>
        <taxon>Heteroptera</taxon>
        <taxon>Panheteroptera</taxon>
        <taxon>Cimicomorpha</taxon>
        <taxon>Miridae</taxon>
        <taxon>Dicyphina</taxon>
        <taxon>Nesidiocoris</taxon>
    </lineage>
</organism>
<dbReference type="Proteomes" id="UP001307889">
    <property type="component" value="Chromosome 1"/>
</dbReference>
<proteinExistence type="predicted"/>